<sequence length="255" mass="28447">MCGRFVITSPPEAVRQFFGYFEQPNFPPRHNIAPTQPIPVIIVENGSRHFRLMRWGLIPAWVVDPRKFTLLINARSETVLEKPAFKNAMKRRRCLIPADGYYEWQASGGRKQPYFIHRRDGTPMGLAGLAETWIGPNGEELDTVAIVTAPASADLAVLHDRVPVTISPGDFDRWLDCRADDAENVMALLGPPGEGEFVWHEVSKRVNRAENDDAQLILPITDEQRAAEEPKPAKKAAARKPAPEASEDDGQGSLF</sequence>
<dbReference type="GO" id="GO:0016829">
    <property type="term" value="F:lyase activity"/>
    <property type="evidence" value="ECO:0007669"/>
    <property type="project" value="UniProtKB-KW"/>
</dbReference>
<reference evidence="10 11" key="1">
    <citation type="submission" date="2016-11" db="EMBL/GenBank/DDBJ databases">
        <authorList>
            <person name="Jaros S."/>
            <person name="Januszkiewicz K."/>
            <person name="Wedrychowicz H."/>
        </authorList>
    </citation>
    <scope>NUCLEOTIDE SEQUENCE [LARGE SCALE GENOMIC DNA]</scope>
    <source>
        <strain evidence="10 11">GAS499</strain>
    </source>
</reference>
<dbReference type="Gene3D" id="3.90.1680.10">
    <property type="entry name" value="SOS response associated peptidase-like"/>
    <property type="match status" value="1"/>
</dbReference>
<organism evidence="10 11">
    <name type="scientific">Bradyrhizobium lablabi</name>
    <dbReference type="NCBI Taxonomy" id="722472"/>
    <lineage>
        <taxon>Bacteria</taxon>
        <taxon>Pseudomonadati</taxon>
        <taxon>Pseudomonadota</taxon>
        <taxon>Alphaproteobacteria</taxon>
        <taxon>Hyphomicrobiales</taxon>
        <taxon>Nitrobacteraceae</taxon>
        <taxon>Bradyrhizobium</taxon>
    </lineage>
</organism>
<dbReference type="InterPro" id="IPR003738">
    <property type="entry name" value="SRAP"/>
</dbReference>
<dbReference type="PANTHER" id="PTHR13604">
    <property type="entry name" value="DC12-RELATED"/>
    <property type="match status" value="1"/>
</dbReference>
<feature type="compositionally biased region" description="Acidic residues" evidence="9">
    <location>
        <begin position="245"/>
        <end position="255"/>
    </location>
</feature>
<dbReference type="SUPFAM" id="SSF143081">
    <property type="entry name" value="BB1717-like"/>
    <property type="match status" value="1"/>
</dbReference>
<evidence type="ECO:0000313" key="11">
    <source>
        <dbReference type="Proteomes" id="UP000189935"/>
    </source>
</evidence>
<dbReference type="InterPro" id="IPR036590">
    <property type="entry name" value="SRAP-like"/>
</dbReference>
<evidence type="ECO:0000256" key="4">
    <source>
        <dbReference type="ARBA" id="ARBA00022801"/>
    </source>
</evidence>
<dbReference type="EC" id="3.4.-.-" evidence="8"/>
<proteinExistence type="inferred from homology"/>
<keyword evidence="3" id="KW-0227">DNA damage</keyword>
<keyword evidence="6" id="KW-0238">DNA-binding</keyword>
<keyword evidence="7" id="KW-0456">Lyase</keyword>
<evidence type="ECO:0000313" key="10">
    <source>
        <dbReference type="EMBL" id="SHL35650.1"/>
    </source>
</evidence>
<dbReference type="GO" id="GO:0008233">
    <property type="term" value="F:peptidase activity"/>
    <property type="evidence" value="ECO:0007669"/>
    <property type="project" value="UniProtKB-KW"/>
</dbReference>
<dbReference type="GO" id="GO:0106300">
    <property type="term" value="P:protein-DNA covalent cross-linking repair"/>
    <property type="evidence" value="ECO:0007669"/>
    <property type="project" value="InterPro"/>
</dbReference>
<dbReference type="Pfam" id="PF02586">
    <property type="entry name" value="SRAP"/>
    <property type="match status" value="1"/>
</dbReference>
<protein>
    <recommendedName>
        <fullName evidence="8">Abasic site processing protein</fullName>
        <ecNumber evidence="8">3.4.-.-</ecNumber>
    </recommendedName>
</protein>
<keyword evidence="4 8" id="KW-0378">Hydrolase</keyword>
<evidence type="ECO:0000256" key="6">
    <source>
        <dbReference type="ARBA" id="ARBA00023125"/>
    </source>
</evidence>
<dbReference type="RefSeq" id="WP_079542974.1">
    <property type="nucleotide sequence ID" value="NZ_LT670844.1"/>
</dbReference>
<dbReference type="EMBL" id="LT670844">
    <property type="protein sequence ID" value="SHL35650.1"/>
    <property type="molecule type" value="Genomic_DNA"/>
</dbReference>
<dbReference type="GO" id="GO:0006508">
    <property type="term" value="P:proteolysis"/>
    <property type="evidence" value="ECO:0007669"/>
    <property type="project" value="UniProtKB-KW"/>
</dbReference>
<comment type="similarity">
    <text evidence="1 8">Belongs to the SOS response-associated peptidase family.</text>
</comment>
<keyword evidence="2 8" id="KW-0645">Protease</keyword>
<evidence type="ECO:0000256" key="5">
    <source>
        <dbReference type="ARBA" id="ARBA00023124"/>
    </source>
</evidence>
<dbReference type="GO" id="GO:0003697">
    <property type="term" value="F:single-stranded DNA binding"/>
    <property type="evidence" value="ECO:0007669"/>
    <property type="project" value="InterPro"/>
</dbReference>
<keyword evidence="5" id="KW-0190">Covalent protein-DNA linkage</keyword>
<feature type="compositionally biased region" description="Basic and acidic residues" evidence="9">
    <location>
        <begin position="222"/>
        <end position="232"/>
    </location>
</feature>
<dbReference type="OrthoDB" id="9782620at2"/>
<evidence type="ECO:0000256" key="9">
    <source>
        <dbReference type="SAM" id="MobiDB-lite"/>
    </source>
</evidence>
<accession>A0A1M6ZZ04</accession>
<evidence type="ECO:0000256" key="2">
    <source>
        <dbReference type="ARBA" id="ARBA00022670"/>
    </source>
</evidence>
<evidence type="ECO:0000256" key="8">
    <source>
        <dbReference type="RuleBase" id="RU364100"/>
    </source>
</evidence>
<evidence type="ECO:0000256" key="3">
    <source>
        <dbReference type="ARBA" id="ARBA00022763"/>
    </source>
</evidence>
<evidence type="ECO:0000256" key="7">
    <source>
        <dbReference type="ARBA" id="ARBA00023239"/>
    </source>
</evidence>
<gene>
    <name evidence="10" type="ORF">SAMN05444159_5687</name>
</gene>
<feature type="region of interest" description="Disordered" evidence="9">
    <location>
        <begin position="218"/>
        <end position="255"/>
    </location>
</feature>
<dbReference type="AlphaFoldDB" id="A0A1M6ZZ04"/>
<dbReference type="Proteomes" id="UP000189935">
    <property type="component" value="Chromosome I"/>
</dbReference>
<name>A0A1M6ZZ04_9BRAD</name>
<evidence type="ECO:0000256" key="1">
    <source>
        <dbReference type="ARBA" id="ARBA00008136"/>
    </source>
</evidence>
<dbReference type="PANTHER" id="PTHR13604:SF0">
    <property type="entry name" value="ABASIC SITE PROCESSING PROTEIN HMCES"/>
    <property type="match status" value="1"/>
</dbReference>